<name>A0A7X0JSB6_9GAMM</name>
<dbReference type="GO" id="GO:0006450">
    <property type="term" value="P:regulation of translational fidelity"/>
    <property type="evidence" value="ECO:0007669"/>
    <property type="project" value="InterPro"/>
</dbReference>
<keyword evidence="2" id="KW-0808">Transferase</keyword>
<keyword evidence="3" id="KW-1185">Reference proteome</keyword>
<dbReference type="InterPro" id="IPR036113">
    <property type="entry name" value="Asp/Glu-ADT_sf_sub_c"/>
</dbReference>
<dbReference type="InterPro" id="IPR003837">
    <property type="entry name" value="GatC"/>
</dbReference>
<proteinExistence type="inferred from homology"/>
<dbReference type="AlphaFoldDB" id="A0A7X0JSB6"/>
<evidence type="ECO:0000313" key="3">
    <source>
        <dbReference type="Proteomes" id="UP000528457"/>
    </source>
</evidence>
<comment type="catalytic activity">
    <reaction evidence="1">
        <text>L-glutamyl-tRNA(Gln) + L-glutamine + ATP + H2O = L-glutaminyl-tRNA(Gln) + L-glutamate + ADP + phosphate + H(+)</text>
        <dbReference type="Rhea" id="RHEA:17521"/>
        <dbReference type="Rhea" id="RHEA-COMP:9681"/>
        <dbReference type="Rhea" id="RHEA-COMP:9684"/>
        <dbReference type="ChEBI" id="CHEBI:15377"/>
        <dbReference type="ChEBI" id="CHEBI:15378"/>
        <dbReference type="ChEBI" id="CHEBI:29985"/>
        <dbReference type="ChEBI" id="CHEBI:30616"/>
        <dbReference type="ChEBI" id="CHEBI:43474"/>
        <dbReference type="ChEBI" id="CHEBI:58359"/>
        <dbReference type="ChEBI" id="CHEBI:78520"/>
        <dbReference type="ChEBI" id="CHEBI:78521"/>
        <dbReference type="ChEBI" id="CHEBI:456216"/>
    </reaction>
</comment>
<comment type="caution">
    <text evidence="2">The sequence shown here is derived from an EMBL/GenBank/DDBJ whole genome shotgun (WGS) entry which is preliminary data.</text>
</comment>
<dbReference type="GO" id="GO:0016740">
    <property type="term" value="F:transferase activity"/>
    <property type="evidence" value="ECO:0007669"/>
    <property type="project" value="UniProtKB-KW"/>
</dbReference>
<dbReference type="NCBIfam" id="TIGR00135">
    <property type="entry name" value="gatC"/>
    <property type="match status" value="1"/>
</dbReference>
<dbReference type="InParanoid" id="A0A7X0JSB6"/>
<keyword evidence="1" id="KW-0547">Nucleotide-binding</keyword>
<dbReference type="RefSeq" id="WP_166848585.1">
    <property type="nucleotide sequence ID" value="NZ_JAAONY010000001.1"/>
</dbReference>
<dbReference type="HAMAP" id="MF_00122">
    <property type="entry name" value="GatC"/>
    <property type="match status" value="1"/>
</dbReference>
<dbReference type="EMBL" id="JACHHT010000001">
    <property type="protein sequence ID" value="MBB6521398.1"/>
    <property type="molecule type" value="Genomic_DNA"/>
</dbReference>
<dbReference type="PANTHER" id="PTHR15004">
    <property type="entry name" value="GLUTAMYL-TRNA(GLN) AMIDOTRANSFERASE SUBUNIT C, MITOCHONDRIAL"/>
    <property type="match status" value="1"/>
</dbReference>
<dbReference type="SUPFAM" id="SSF141000">
    <property type="entry name" value="Glu-tRNAGln amidotransferase C subunit"/>
    <property type="match status" value="1"/>
</dbReference>
<dbReference type="Proteomes" id="UP000528457">
    <property type="component" value="Unassembled WGS sequence"/>
</dbReference>
<comment type="catalytic activity">
    <reaction evidence="1">
        <text>L-aspartyl-tRNA(Asn) + L-glutamine + ATP + H2O = L-asparaginyl-tRNA(Asn) + L-glutamate + ADP + phosphate + 2 H(+)</text>
        <dbReference type="Rhea" id="RHEA:14513"/>
        <dbReference type="Rhea" id="RHEA-COMP:9674"/>
        <dbReference type="Rhea" id="RHEA-COMP:9677"/>
        <dbReference type="ChEBI" id="CHEBI:15377"/>
        <dbReference type="ChEBI" id="CHEBI:15378"/>
        <dbReference type="ChEBI" id="CHEBI:29985"/>
        <dbReference type="ChEBI" id="CHEBI:30616"/>
        <dbReference type="ChEBI" id="CHEBI:43474"/>
        <dbReference type="ChEBI" id="CHEBI:58359"/>
        <dbReference type="ChEBI" id="CHEBI:78515"/>
        <dbReference type="ChEBI" id="CHEBI:78516"/>
        <dbReference type="ChEBI" id="CHEBI:456216"/>
    </reaction>
</comment>
<keyword evidence="1" id="KW-0067">ATP-binding</keyword>
<dbReference type="EC" id="6.3.5.-" evidence="1"/>
<dbReference type="GO" id="GO:0005524">
    <property type="term" value="F:ATP binding"/>
    <property type="evidence" value="ECO:0007669"/>
    <property type="project" value="UniProtKB-KW"/>
</dbReference>
<protein>
    <recommendedName>
        <fullName evidence="1">Aspartyl/glutamyl-tRNA(Asn/Gln) amidotransferase subunit C</fullName>
        <shortName evidence="1">Asp/Glu-ADT subunit C</shortName>
        <ecNumber evidence="1">6.3.5.-</ecNumber>
    </recommendedName>
</protein>
<dbReference type="GO" id="GO:0070681">
    <property type="term" value="P:glutaminyl-tRNAGln biosynthesis via transamidation"/>
    <property type="evidence" value="ECO:0007669"/>
    <property type="project" value="TreeGrafter"/>
</dbReference>
<evidence type="ECO:0000256" key="1">
    <source>
        <dbReference type="HAMAP-Rule" id="MF_00122"/>
    </source>
</evidence>
<dbReference type="Gene3D" id="1.10.20.60">
    <property type="entry name" value="Glu-tRNAGln amidotransferase C subunit, N-terminal domain"/>
    <property type="match status" value="1"/>
</dbReference>
<comment type="subunit">
    <text evidence="1">Heterotrimer of A, B and C subunits.</text>
</comment>
<keyword evidence="1" id="KW-0648">Protein biosynthesis</keyword>
<accession>A0A7X0JSB6</accession>
<comment type="similarity">
    <text evidence="1">Belongs to the GatC family.</text>
</comment>
<gene>
    <name evidence="1" type="primary">gatC</name>
    <name evidence="2" type="ORF">HNR48_001676</name>
</gene>
<sequence>MDQSDIAKLANLARLDINETTAAEVAGSINGILGLVDQLQNADTDGIAPMAHPQDAQQRLRKDEVSEENVREQFQAIAPEAEQGLYLVPKVID</sequence>
<dbReference type="GO" id="GO:0050567">
    <property type="term" value="F:glutaminyl-tRNA synthase (glutamine-hydrolyzing) activity"/>
    <property type="evidence" value="ECO:0007669"/>
    <property type="project" value="UniProtKB-UniRule"/>
</dbReference>
<organism evidence="2 3">
    <name type="scientific">Pseudoteredinibacter isoporae</name>
    <dbReference type="NCBI Taxonomy" id="570281"/>
    <lineage>
        <taxon>Bacteria</taxon>
        <taxon>Pseudomonadati</taxon>
        <taxon>Pseudomonadota</taxon>
        <taxon>Gammaproteobacteria</taxon>
        <taxon>Cellvibrionales</taxon>
        <taxon>Cellvibrionaceae</taxon>
        <taxon>Pseudoteredinibacter</taxon>
    </lineage>
</organism>
<reference evidence="2 3" key="1">
    <citation type="submission" date="2020-08" db="EMBL/GenBank/DDBJ databases">
        <title>Genomic Encyclopedia of Type Strains, Phase IV (KMG-IV): sequencing the most valuable type-strain genomes for metagenomic binning, comparative biology and taxonomic classification.</title>
        <authorList>
            <person name="Goeker M."/>
        </authorList>
    </citation>
    <scope>NUCLEOTIDE SEQUENCE [LARGE SCALE GENOMIC DNA]</scope>
    <source>
        <strain evidence="2 3">DSM 22368</strain>
    </source>
</reference>
<keyword evidence="1 2" id="KW-0436">Ligase</keyword>
<comment type="function">
    <text evidence="1">Allows the formation of correctly charged Asn-tRNA(Asn) or Gln-tRNA(Gln) through the transamidation of misacylated Asp-tRNA(Asn) or Glu-tRNA(Gln) in organisms which lack either or both of asparaginyl-tRNA or glutaminyl-tRNA synthetases. The reaction takes place in the presence of glutamine and ATP through an activated phospho-Asp-tRNA(Asn) or phospho-Glu-tRNA(Gln).</text>
</comment>
<evidence type="ECO:0000313" key="2">
    <source>
        <dbReference type="EMBL" id="MBB6521398.1"/>
    </source>
</evidence>
<dbReference type="GO" id="GO:0006412">
    <property type="term" value="P:translation"/>
    <property type="evidence" value="ECO:0007669"/>
    <property type="project" value="UniProtKB-UniRule"/>
</dbReference>
<dbReference type="Pfam" id="PF02686">
    <property type="entry name" value="GatC"/>
    <property type="match status" value="1"/>
</dbReference>
<dbReference type="PANTHER" id="PTHR15004:SF0">
    <property type="entry name" value="GLUTAMYL-TRNA(GLN) AMIDOTRANSFERASE SUBUNIT C, MITOCHONDRIAL"/>
    <property type="match status" value="1"/>
</dbReference>